<dbReference type="InterPro" id="IPR003781">
    <property type="entry name" value="CoA-bd"/>
</dbReference>
<feature type="domain" description="CoA-binding" evidence="1">
    <location>
        <begin position="12"/>
        <end position="107"/>
    </location>
</feature>
<dbReference type="SUPFAM" id="SSF51735">
    <property type="entry name" value="NAD(P)-binding Rossmann-fold domains"/>
    <property type="match status" value="1"/>
</dbReference>
<keyword evidence="3" id="KW-1185">Reference proteome</keyword>
<dbReference type="RefSeq" id="WP_005876589.1">
    <property type="nucleotide sequence ID" value="NZ_CABMNL010000001.1"/>
</dbReference>
<dbReference type="InterPro" id="IPR036291">
    <property type="entry name" value="NAD(P)-bd_dom_sf"/>
</dbReference>
<comment type="caution">
    <text evidence="2">The sequence shown here is derived from an EMBL/GenBank/DDBJ whole genome shotgun (WGS) entry which is preliminary data.</text>
</comment>
<dbReference type="Gene3D" id="3.40.50.720">
    <property type="entry name" value="NAD(P)-binding Rossmann-like Domain"/>
    <property type="match status" value="1"/>
</dbReference>
<dbReference type="Pfam" id="PF13380">
    <property type="entry name" value="CoA_binding_2"/>
    <property type="match status" value="1"/>
</dbReference>
<organism evidence="2 3">
    <name type="scientific">Oxalobacter paraformigenes</name>
    <dbReference type="NCBI Taxonomy" id="556268"/>
    <lineage>
        <taxon>Bacteria</taxon>
        <taxon>Pseudomonadati</taxon>
        <taxon>Pseudomonadota</taxon>
        <taxon>Betaproteobacteria</taxon>
        <taxon>Burkholderiales</taxon>
        <taxon>Oxalobacteraceae</taxon>
        <taxon>Oxalobacter</taxon>
    </lineage>
</organism>
<accession>C3X2U1</accession>
<evidence type="ECO:0000259" key="1">
    <source>
        <dbReference type="SMART" id="SM00881"/>
    </source>
</evidence>
<evidence type="ECO:0000313" key="3">
    <source>
        <dbReference type="Proteomes" id="UP000003973"/>
    </source>
</evidence>
<dbReference type="Proteomes" id="UP000003973">
    <property type="component" value="Unassembled WGS sequence"/>
</dbReference>
<dbReference type="PANTHER" id="PTHR33303:SF2">
    <property type="entry name" value="COA-BINDING DOMAIN-CONTAINING PROTEIN"/>
    <property type="match status" value="1"/>
</dbReference>
<proteinExistence type="predicted"/>
<dbReference type="SMART" id="SM00881">
    <property type="entry name" value="CoA_binding"/>
    <property type="match status" value="1"/>
</dbReference>
<gene>
    <name evidence="2" type="ORF">OFAG_00680</name>
</gene>
<protein>
    <recommendedName>
        <fullName evidence="1">CoA-binding domain-containing protein</fullName>
    </recommendedName>
</protein>
<dbReference type="PANTHER" id="PTHR33303">
    <property type="entry name" value="CYTOPLASMIC PROTEIN-RELATED"/>
    <property type="match status" value="1"/>
</dbReference>
<reference evidence="2" key="1">
    <citation type="submission" date="2011-10" db="EMBL/GenBank/DDBJ databases">
        <title>The Genome Sequence of Oxalobacter formigenes HOxBLS.</title>
        <authorList>
            <consortium name="The Broad Institute Genome Sequencing Platform"/>
            <person name="Earl A."/>
            <person name="Ward D."/>
            <person name="Feldgarden M."/>
            <person name="Gevers D."/>
            <person name="Allison M.J."/>
            <person name="Humphrey S."/>
            <person name="Young S.K."/>
            <person name="Zeng Q."/>
            <person name="Gargeya S."/>
            <person name="Fitzgerald M."/>
            <person name="Haas B."/>
            <person name="Abouelleil A."/>
            <person name="Alvarado L."/>
            <person name="Arachchi H.M."/>
            <person name="Berlin A."/>
            <person name="Brown A."/>
            <person name="Chapman S.B."/>
            <person name="Chen Z."/>
            <person name="Dunbar C."/>
            <person name="Freedman E."/>
            <person name="Gearin G."/>
            <person name="Goldberg J."/>
            <person name="Griggs A."/>
            <person name="Gujja S."/>
            <person name="Heiman D."/>
            <person name="Howarth C."/>
            <person name="Larson L."/>
            <person name="Lui A."/>
            <person name="MacDonald P.J.P."/>
            <person name="Montmayeur A."/>
            <person name="Murphy C."/>
            <person name="Neiman D."/>
            <person name="Pearson M."/>
            <person name="Priest M."/>
            <person name="Roberts A."/>
            <person name="Saif S."/>
            <person name="Shea T."/>
            <person name="Shenoy N."/>
            <person name="Sisk P."/>
            <person name="Stolte C."/>
            <person name="Sykes S."/>
            <person name="Wortman J."/>
            <person name="Nusbaum C."/>
            <person name="Birren B."/>
        </authorList>
    </citation>
    <scope>NUCLEOTIDE SEQUENCE [LARGE SCALE GENOMIC DNA]</scope>
    <source>
        <strain evidence="2">HOxBLS</strain>
    </source>
</reference>
<dbReference type="HOGENOM" id="CLU_112567_0_0_4"/>
<dbReference type="eggNOG" id="COG1832">
    <property type="taxonomic scope" value="Bacteria"/>
</dbReference>
<evidence type="ECO:0000313" key="2">
    <source>
        <dbReference type="EMBL" id="EEO27527.1"/>
    </source>
</evidence>
<name>C3X2U1_9BURK</name>
<dbReference type="AlphaFoldDB" id="C3X2U1"/>
<dbReference type="EMBL" id="ACDP02000023">
    <property type="protein sequence ID" value="EEO27527.1"/>
    <property type="molecule type" value="Genomic_DNA"/>
</dbReference>
<sequence length="137" mass="14999">MLVNDPEGIKKILEETKTIAVVGFSDDPGKAGYFVPEHLQGVGYRIIPVNPNLTEGLGEKCYPSLLDIPKDIQVDMVDCFRRAEFIPEIARQAVAIGAKVLWMQKGITSEEGAKIASDAGLKVVQSLCAMKEHNLLF</sequence>